<evidence type="ECO:0000313" key="10">
    <source>
        <dbReference type="Proteomes" id="UP001443914"/>
    </source>
</evidence>
<dbReference type="Pfam" id="PF14416">
    <property type="entry name" value="PMR5N"/>
    <property type="match status" value="1"/>
</dbReference>
<keyword evidence="6" id="KW-0472">Membrane</keyword>
<dbReference type="PANTHER" id="PTHR32285:SF372">
    <property type="entry name" value="PROTEIN TRICHOME BIREFRINGENCE-LIKE 43"/>
    <property type="match status" value="1"/>
</dbReference>
<evidence type="ECO:0000256" key="3">
    <source>
        <dbReference type="ARBA" id="ARBA00022692"/>
    </source>
</evidence>
<evidence type="ECO:0000259" key="7">
    <source>
        <dbReference type="Pfam" id="PF13839"/>
    </source>
</evidence>
<keyword evidence="3" id="KW-0812">Transmembrane</keyword>
<dbReference type="PANTHER" id="PTHR32285">
    <property type="entry name" value="PROTEIN TRICHOME BIREFRINGENCE-LIKE 9-RELATED"/>
    <property type="match status" value="1"/>
</dbReference>
<keyword evidence="5" id="KW-1133">Transmembrane helix</keyword>
<dbReference type="InterPro" id="IPR029962">
    <property type="entry name" value="TBL"/>
</dbReference>
<proteinExistence type="inferred from homology"/>
<reference evidence="9" key="1">
    <citation type="submission" date="2024-03" db="EMBL/GenBank/DDBJ databases">
        <title>WGS assembly of Saponaria officinalis var. Norfolk2.</title>
        <authorList>
            <person name="Jenkins J."/>
            <person name="Shu S."/>
            <person name="Grimwood J."/>
            <person name="Barry K."/>
            <person name="Goodstein D."/>
            <person name="Schmutz J."/>
            <person name="Leebens-Mack J."/>
            <person name="Osbourn A."/>
        </authorList>
    </citation>
    <scope>NUCLEOTIDE SEQUENCE [LARGE SCALE GENOMIC DNA]</scope>
    <source>
        <strain evidence="9">JIC</strain>
    </source>
</reference>
<sequence>ANNDIKSQKLWQYNGKRLEGCDFSQGNWVYDESYYPLYNYTSCPFIRPLFDCGRNGRPDKFYLKYRWQPSDCNTPRFNASKFLERFTGKNIMFVGDSLILNQWQSFTCMLHGAFPTLKYKLVQKMPTYVFEIPDYKLKIMMQWNNYLVNVDTQNKEKVLKPETINGVLSDAWKNVDVLIFDTWNWWFYRRPAQLWDNIRVGNKTLKNMDRMEAFKIGFKTWTQWIDSNINLSKTQVFYQGISTSHYWVMDLRGASNTCKGITKPYKAPIVLSPGQNIVKNIMKDMKHRPYFIDTTLLTELRPDAHPSNYASPSKKGNDCTHWCLPGVPDTWNDILYAAL</sequence>
<dbReference type="InterPro" id="IPR026057">
    <property type="entry name" value="TBL_C"/>
</dbReference>
<evidence type="ECO:0000256" key="1">
    <source>
        <dbReference type="ARBA" id="ARBA00004167"/>
    </source>
</evidence>
<organism evidence="9 10">
    <name type="scientific">Saponaria officinalis</name>
    <name type="common">Common soapwort</name>
    <name type="synonym">Lychnis saponaria</name>
    <dbReference type="NCBI Taxonomy" id="3572"/>
    <lineage>
        <taxon>Eukaryota</taxon>
        <taxon>Viridiplantae</taxon>
        <taxon>Streptophyta</taxon>
        <taxon>Embryophyta</taxon>
        <taxon>Tracheophyta</taxon>
        <taxon>Spermatophyta</taxon>
        <taxon>Magnoliopsida</taxon>
        <taxon>eudicotyledons</taxon>
        <taxon>Gunneridae</taxon>
        <taxon>Pentapetalae</taxon>
        <taxon>Caryophyllales</taxon>
        <taxon>Caryophyllaceae</taxon>
        <taxon>Caryophylleae</taxon>
        <taxon>Saponaria</taxon>
    </lineage>
</organism>
<dbReference type="Proteomes" id="UP001443914">
    <property type="component" value="Unassembled WGS sequence"/>
</dbReference>
<keyword evidence="4" id="KW-0735">Signal-anchor</keyword>
<dbReference type="AlphaFoldDB" id="A0AAW1IH94"/>
<dbReference type="GO" id="GO:0016020">
    <property type="term" value="C:membrane"/>
    <property type="evidence" value="ECO:0007669"/>
    <property type="project" value="UniProtKB-SubCell"/>
</dbReference>
<feature type="domain" description="Trichome birefringence-like N-terminal" evidence="8">
    <location>
        <begin position="20"/>
        <end position="73"/>
    </location>
</feature>
<dbReference type="InterPro" id="IPR025846">
    <property type="entry name" value="TBL_N"/>
</dbReference>
<evidence type="ECO:0000256" key="5">
    <source>
        <dbReference type="ARBA" id="ARBA00022989"/>
    </source>
</evidence>
<dbReference type="GO" id="GO:0005794">
    <property type="term" value="C:Golgi apparatus"/>
    <property type="evidence" value="ECO:0007669"/>
    <property type="project" value="TreeGrafter"/>
</dbReference>
<comment type="subcellular location">
    <subcellularLocation>
        <location evidence="1">Membrane</location>
        <topology evidence="1">Single-pass membrane protein</topology>
    </subcellularLocation>
</comment>
<comment type="similarity">
    <text evidence="2">Belongs to the PC-esterase family. TBL subfamily.</text>
</comment>
<evidence type="ECO:0000313" key="9">
    <source>
        <dbReference type="EMBL" id="KAK9688731.1"/>
    </source>
</evidence>
<gene>
    <name evidence="9" type="ORF">RND81_09G007100</name>
</gene>
<comment type="caution">
    <text evidence="9">The sequence shown here is derived from an EMBL/GenBank/DDBJ whole genome shotgun (WGS) entry which is preliminary data.</text>
</comment>
<name>A0AAW1IH94_SAPOF</name>
<feature type="non-terminal residue" evidence="9">
    <location>
        <position position="1"/>
    </location>
</feature>
<evidence type="ECO:0000256" key="6">
    <source>
        <dbReference type="ARBA" id="ARBA00023136"/>
    </source>
</evidence>
<feature type="non-terminal residue" evidence="9">
    <location>
        <position position="339"/>
    </location>
</feature>
<accession>A0AAW1IH94</accession>
<protein>
    <recommendedName>
        <fullName evidence="11">Trichome birefringence-like N-terminal domain-containing protein</fullName>
    </recommendedName>
</protein>
<evidence type="ECO:0008006" key="11">
    <source>
        <dbReference type="Google" id="ProtNLM"/>
    </source>
</evidence>
<dbReference type="EMBL" id="JBDFQZ010000009">
    <property type="protein sequence ID" value="KAK9688731.1"/>
    <property type="molecule type" value="Genomic_DNA"/>
</dbReference>
<evidence type="ECO:0000256" key="2">
    <source>
        <dbReference type="ARBA" id="ARBA00007727"/>
    </source>
</evidence>
<evidence type="ECO:0000259" key="8">
    <source>
        <dbReference type="Pfam" id="PF14416"/>
    </source>
</evidence>
<dbReference type="GO" id="GO:0016413">
    <property type="term" value="F:O-acetyltransferase activity"/>
    <property type="evidence" value="ECO:0007669"/>
    <property type="project" value="InterPro"/>
</dbReference>
<evidence type="ECO:0000256" key="4">
    <source>
        <dbReference type="ARBA" id="ARBA00022968"/>
    </source>
</evidence>
<dbReference type="Pfam" id="PF13839">
    <property type="entry name" value="PC-Esterase"/>
    <property type="match status" value="1"/>
</dbReference>
<feature type="domain" description="Trichome birefringence-like C-terminal" evidence="7">
    <location>
        <begin position="75"/>
        <end position="337"/>
    </location>
</feature>
<keyword evidence="10" id="KW-1185">Reference proteome</keyword>